<dbReference type="GO" id="GO:0072330">
    <property type="term" value="P:monocarboxylic acid biosynthetic process"/>
    <property type="evidence" value="ECO:0007669"/>
    <property type="project" value="UniProtKB-ARBA"/>
</dbReference>
<evidence type="ECO:0000313" key="12">
    <source>
        <dbReference type="Proteomes" id="UP000053732"/>
    </source>
</evidence>
<dbReference type="EMBL" id="HG793188">
    <property type="protein sequence ID" value="CRL30613.1"/>
    <property type="molecule type" value="Genomic_DNA"/>
</dbReference>
<dbReference type="EC" id="3.1.1.-" evidence="10"/>
<sequence>MRTQCIHIINMSFELAYCPLPTLFPSHWEVSNTFETTCATIGSYISANDRNIWFSEIVPGGTNLSFPEGCWQQSQVVSQDICRITLSVSTSDMSEISLEVWLPRDWSGRFLSTANGGLSGCIQYDDMDYASALGFATVGTNAGHNGTTGESFLNNPDVLIDWSWRGIHTATVIGKEISQTFYSRPHDYSYFLGCSTGGRQGFKSAQAFPEDFDGILAGDPGIGLSSILAWIGNFYLITGPANSSTFVPLPLWSTIYDDMIYQCDNIDGVLDSIIENPAQCHYRPEALLCKPGTGSDDSPCLTGEQANTVRRLLSPLYLEDGKLIFPAMYPGPSVDGTPELLYGGEVFSLTVEWLRYVLHNDSSWDPATMDITDLLAMIELNAANSDSFDPDLSAFRDVGGKLLTFHGLQDGLIPSSNSERYYDDVSRTMGLRTSVLDEFYRYFQISGMGHCCYGPGAWMVGQNSAGNTGLDPNRNLLMALVRWVEEGVGPETILGTKFVNDDNLQGVSIRRKHCRYPKRNVFKGSGDGADPGNWGFRILNLQQSQ</sequence>
<comment type="similarity">
    <text evidence="1 10">Belongs to the tannase family.</text>
</comment>
<keyword evidence="3" id="KW-0858">Xylan degradation</keyword>
<protein>
    <recommendedName>
        <fullName evidence="10">Carboxylic ester hydrolase</fullName>
        <ecNumber evidence="10">3.1.1.-</ecNumber>
    </recommendedName>
</protein>
<proteinExistence type="inferred from homology"/>
<evidence type="ECO:0000256" key="3">
    <source>
        <dbReference type="ARBA" id="ARBA00022651"/>
    </source>
</evidence>
<keyword evidence="3" id="KW-0624">Polysaccharide degradation</keyword>
<keyword evidence="2" id="KW-0719">Serine esterase</keyword>
<dbReference type="GO" id="GO:0030600">
    <property type="term" value="F:feruloyl esterase activity"/>
    <property type="evidence" value="ECO:0007669"/>
    <property type="project" value="UniProtKB-EC"/>
</dbReference>
<keyword evidence="7" id="KW-0106">Calcium</keyword>
<evidence type="ECO:0000256" key="1">
    <source>
        <dbReference type="ARBA" id="ARBA00006249"/>
    </source>
</evidence>
<organism evidence="11 12">
    <name type="scientific">Penicillium camemberti (strain FM 013)</name>
    <dbReference type="NCBI Taxonomy" id="1429867"/>
    <lineage>
        <taxon>Eukaryota</taxon>
        <taxon>Fungi</taxon>
        <taxon>Dikarya</taxon>
        <taxon>Ascomycota</taxon>
        <taxon>Pezizomycotina</taxon>
        <taxon>Eurotiomycetes</taxon>
        <taxon>Eurotiomycetidae</taxon>
        <taxon>Eurotiales</taxon>
        <taxon>Aspergillaceae</taxon>
        <taxon>Penicillium</taxon>
    </lineage>
</organism>
<evidence type="ECO:0000313" key="11">
    <source>
        <dbReference type="EMBL" id="CRL30613.1"/>
    </source>
</evidence>
<evidence type="ECO:0000256" key="4">
    <source>
        <dbReference type="ARBA" id="ARBA00022723"/>
    </source>
</evidence>
<evidence type="ECO:0000256" key="2">
    <source>
        <dbReference type="ARBA" id="ARBA00022487"/>
    </source>
</evidence>
<comment type="catalytic activity">
    <reaction evidence="9">
        <text>feruloyl-polysaccharide + H2O = ferulate + polysaccharide.</text>
        <dbReference type="EC" id="3.1.1.73"/>
    </reaction>
</comment>
<keyword evidence="8" id="KW-1015">Disulfide bond</keyword>
<evidence type="ECO:0000256" key="6">
    <source>
        <dbReference type="ARBA" id="ARBA00022801"/>
    </source>
</evidence>
<evidence type="ECO:0000256" key="9">
    <source>
        <dbReference type="ARBA" id="ARBA00034075"/>
    </source>
</evidence>
<name>A0A0G4PWT3_PENC3</name>
<dbReference type="PANTHER" id="PTHR33938:SF15">
    <property type="entry name" value="FERULOYL ESTERASE B-RELATED"/>
    <property type="match status" value="1"/>
</dbReference>
<dbReference type="Pfam" id="PF07519">
    <property type="entry name" value="Tannase"/>
    <property type="match status" value="2"/>
</dbReference>
<keyword evidence="4" id="KW-0479">Metal-binding</keyword>
<evidence type="ECO:0000256" key="7">
    <source>
        <dbReference type="ARBA" id="ARBA00022837"/>
    </source>
</evidence>
<evidence type="ECO:0000256" key="10">
    <source>
        <dbReference type="RuleBase" id="RU361238"/>
    </source>
</evidence>
<accession>A0A0G4PWT3</accession>
<dbReference type="SUPFAM" id="SSF53474">
    <property type="entry name" value="alpha/beta-Hydrolases"/>
    <property type="match status" value="1"/>
</dbReference>
<dbReference type="PANTHER" id="PTHR33938">
    <property type="entry name" value="FERULOYL ESTERASE B-RELATED"/>
    <property type="match status" value="1"/>
</dbReference>
<keyword evidence="12" id="KW-1185">Reference proteome</keyword>
<dbReference type="Proteomes" id="UP000053732">
    <property type="component" value="Unassembled WGS sequence"/>
</dbReference>
<keyword evidence="5" id="KW-0732">Signal</keyword>
<dbReference type="InterPro" id="IPR029058">
    <property type="entry name" value="AB_hydrolase_fold"/>
</dbReference>
<gene>
    <name evidence="11" type="ORF">PCAMFM013_S055g000028</name>
</gene>
<dbReference type="AlphaFoldDB" id="A0A0G4PWT3"/>
<evidence type="ECO:0000256" key="8">
    <source>
        <dbReference type="ARBA" id="ARBA00023157"/>
    </source>
</evidence>
<reference evidence="11 12" key="1">
    <citation type="journal article" date="2014" name="Nat. Commun.">
        <title>Multiple recent horizontal transfers of a large genomic region in cheese making fungi.</title>
        <authorList>
            <person name="Cheeseman K."/>
            <person name="Ropars J."/>
            <person name="Renault P."/>
            <person name="Dupont J."/>
            <person name="Gouzy J."/>
            <person name="Branca A."/>
            <person name="Abraham A.L."/>
            <person name="Ceppi M."/>
            <person name="Conseiller E."/>
            <person name="Debuchy R."/>
            <person name="Malagnac F."/>
            <person name="Goarin A."/>
            <person name="Silar P."/>
            <person name="Lacoste S."/>
            <person name="Sallet E."/>
            <person name="Bensimon A."/>
            <person name="Giraud T."/>
            <person name="Brygoo Y."/>
        </authorList>
    </citation>
    <scope>NUCLEOTIDE SEQUENCE [LARGE SCALE GENOMIC DNA]</scope>
    <source>
        <strain evidence="12">FM 013</strain>
    </source>
</reference>
<dbReference type="GO" id="GO:0017000">
    <property type="term" value="P:antibiotic biosynthetic process"/>
    <property type="evidence" value="ECO:0007669"/>
    <property type="project" value="UniProtKB-ARBA"/>
</dbReference>
<keyword evidence="3" id="KW-0119">Carbohydrate metabolism</keyword>
<dbReference type="GO" id="GO:0046872">
    <property type="term" value="F:metal ion binding"/>
    <property type="evidence" value="ECO:0007669"/>
    <property type="project" value="UniProtKB-KW"/>
</dbReference>
<dbReference type="InterPro" id="IPR011118">
    <property type="entry name" value="Tannase/feruloyl_esterase"/>
</dbReference>
<evidence type="ECO:0000256" key="5">
    <source>
        <dbReference type="ARBA" id="ARBA00022729"/>
    </source>
</evidence>
<dbReference type="GO" id="GO:0045493">
    <property type="term" value="P:xylan catabolic process"/>
    <property type="evidence" value="ECO:0007669"/>
    <property type="project" value="UniProtKB-KW"/>
</dbReference>
<keyword evidence="6 10" id="KW-0378">Hydrolase</keyword>